<proteinExistence type="predicted"/>
<protein>
    <recommendedName>
        <fullName evidence="4">Amidohydrolase-related domain-containing protein</fullName>
    </recommendedName>
</protein>
<feature type="signal peptide" evidence="1">
    <location>
        <begin position="1"/>
        <end position="19"/>
    </location>
</feature>
<sequence>MKMFPLLMLGTHFFTQTSACGSHYNYPFQIPPSHHIRRTEPAALSNFAIEDVRVFNGTHMTPPQTVLVSNEHIVSISHITSTYLPDTTKTINGTSRFIIPGLIESHVHLNTVQDLETITSYGVTTTVTF</sequence>
<organism evidence="2 3">
    <name type="scientific">Periconia digitata</name>
    <dbReference type="NCBI Taxonomy" id="1303443"/>
    <lineage>
        <taxon>Eukaryota</taxon>
        <taxon>Fungi</taxon>
        <taxon>Dikarya</taxon>
        <taxon>Ascomycota</taxon>
        <taxon>Pezizomycotina</taxon>
        <taxon>Dothideomycetes</taxon>
        <taxon>Pleosporomycetidae</taxon>
        <taxon>Pleosporales</taxon>
        <taxon>Massarineae</taxon>
        <taxon>Periconiaceae</taxon>
        <taxon>Periconia</taxon>
    </lineage>
</organism>
<accession>A0A9W4UIG0</accession>
<keyword evidence="1" id="KW-0732">Signal</keyword>
<reference evidence="2" key="1">
    <citation type="submission" date="2023-01" db="EMBL/GenBank/DDBJ databases">
        <authorList>
            <person name="Van Ghelder C."/>
            <person name="Rancurel C."/>
        </authorList>
    </citation>
    <scope>NUCLEOTIDE SEQUENCE</scope>
    <source>
        <strain evidence="2">CNCM I-4278</strain>
    </source>
</reference>
<dbReference type="Gene3D" id="3.20.20.140">
    <property type="entry name" value="Metal-dependent hydrolases"/>
    <property type="match status" value="1"/>
</dbReference>
<evidence type="ECO:0000313" key="3">
    <source>
        <dbReference type="Proteomes" id="UP001152607"/>
    </source>
</evidence>
<dbReference type="Proteomes" id="UP001152607">
    <property type="component" value="Unassembled WGS sequence"/>
</dbReference>
<evidence type="ECO:0008006" key="4">
    <source>
        <dbReference type="Google" id="ProtNLM"/>
    </source>
</evidence>
<feature type="chain" id="PRO_5040871455" description="Amidohydrolase-related domain-containing protein" evidence="1">
    <location>
        <begin position="20"/>
        <end position="129"/>
    </location>
</feature>
<dbReference type="EMBL" id="CAOQHR010000006">
    <property type="protein sequence ID" value="CAI6336294.1"/>
    <property type="molecule type" value="Genomic_DNA"/>
</dbReference>
<dbReference type="SUPFAM" id="SSF51338">
    <property type="entry name" value="Composite domain of metallo-dependent hydrolases"/>
    <property type="match status" value="1"/>
</dbReference>
<dbReference type="GO" id="GO:0016810">
    <property type="term" value="F:hydrolase activity, acting on carbon-nitrogen (but not peptide) bonds"/>
    <property type="evidence" value="ECO:0007669"/>
    <property type="project" value="InterPro"/>
</dbReference>
<gene>
    <name evidence="2" type="ORF">PDIGIT_LOCUS9389</name>
</gene>
<keyword evidence="3" id="KW-1185">Reference proteome</keyword>
<dbReference type="Gene3D" id="2.30.40.10">
    <property type="entry name" value="Urease, subunit C, domain 1"/>
    <property type="match status" value="1"/>
</dbReference>
<dbReference type="AlphaFoldDB" id="A0A9W4UIG0"/>
<evidence type="ECO:0000256" key="1">
    <source>
        <dbReference type="SAM" id="SignalP"/>
    </source>
</evidence>
<name>A0A9W4UIG0_9PLEO</name>
<dbReference type="OrthoDB" id="194468at2759"/>
<evidence type="ECO:0000313" key="2">
    <source>
        <dbReference type="EMBL" id="CAI6336294.1"/>
    </source>
</evidence>
<dbReference type="InterPro" id="IPR011059">
    <property type="entry name" value="Metal-dep_hydrolase_composite"/>
</dbReference>
<comment type="caution">
    <text evidence="2">The sequence shown here is derived from an EMBL/GenBank/DDBJ whole genome shotgun (WGS) entry which is preliminary data.</text>
</comment>